<sequence>MKSLAHKLRNGLIMSLIWVSVVANAQSVNTETEAPVEKQPFEVGTYMGTGLTINVMLAVHTPKGVTLKIKDANDTVLEVTHLRRAPKAYHQKISFEGSQPGVYRVEISDGRKTIVRQIDVVDIPAVESQRYITYSSQTNQ</sequence>
<evidence type="ECO:0000313" key="3">
    <source>
        <dbReference type="Proteomes" id="UP000598820"/>
    </source>
</evidence>
<dbReference type="Proteomes" id="UP000598820">
    <property type="component" value="Unassembled WGS sequence"/>
</dbReference>
<accession>A0A927AS88</accession>
<keyword evidence="1" id="KW-0732">Signal</keyword>
<evidence type="ECO:0008006" key="4">
    <source>
        <dbReference type="Google" id="ProtNLM"/>
    </source>
</evidence>
<gene>
    <name evidence="2" type="ORF">IC229_22670</name>
</gene>
<dbReference type="AlphaFoldDB" id="A0A927AS88"/>
<keyword evidence="3" id="KW-1185">Reference proteome</keyword>
<protein>
    <recommendedName>
        <fullName evidence="4">Secretion system C-terminal sorting domain-containing protein</fullName>
    </recommendedName>
</protein>
<organism evidence="2 3">
    <name type="scientific">Spirosoma profusum</name>
    <dbReference type="NCBI Taxonomy" id="2771354"/>
    <lineage>
        <taxon>Bacteria</taxon>
        <taxon>Pseudomonadati</taxon>
        <taxon>Bacteroidota</taxon>
        <taxon>Cytophagia</taxon>
        <taxon>Cytophagales</taxon>
        <taxon>Cytophagaceae</taxon>
        <taxon>Spirosoma</taxon>
    </lineage>
</organism>
<dbReference type="RefSeq" id="WP_190889313.1">
    <property type="nucleotide sequence ID" value="NZ_JACWZY010000022.1"/>
</dbReference>
<reference evidence="2" key="1">
    <citation type="submission" date="2020-09" db="EMBL/GenBank/DDBJ databases">
        <authorList>
            <person name="Kim M.K."/>
        </authorList>
    </citation>
    <scope>NUCLEOTIDE SEQUENCE</scope>
    <source>
        <strain evidence="2">BT702</strain>
    </source>
</reference>
<name>A0A927AS88_9BACT</name>
<feature type="chain" id="PRO_5037370174" description="Secretion system C-terminal sorting domain-containing protein" evidence="1">
    <location>
        <begin position="26"/>
        <end position="140"/>
    </location>
</feature>
<comment type="caution">
    <text evidence="2">The sequence shown here is derived from an EMBL/GenBank/DDBJ whole genome shotgun (WGS) entry which is preliminary data.</text>
</comment>
<proteinExistence type="predicted"/>
<feature type="signal peptide" evidence="1">
    <location>
        <begin position="1"/>
        <end position="25"/>
    </location>
</feature>
<evidence type="ECO:0000256" key="1">
    <source>
        <dbReference type="SAM" id="SignalP"/>
    </source>
</evidence>
<dbReference type="EMBL" id="JACWZY010000022">
    <property type="protein sequence ID" value="MBD2703466.1"/>
    <property type="molecule type" value="Genomic_DNA"/>
</dbReference>
<evidence type="ECO:0000313" key="2">
    <source>
        <dbReference type="EMBL" id="MBD2703466.1"/>
    </source>
</evidence>